<organism evidence="2 3">
    <name type="scientific">Lactiplantibacillus plantarum</name>
    <name type="common">Lactobacillus plantarum</name>
    <dbReference type="NCBI Taxonomy" id="1590"/>
    <lineage>
        <taxon>Bacteria</taxon>
        <taxon>Bacillati</taxon>
        <taxon>Bacillota</taxon>
        <taxon>Bacilli</taxon>
        <taxon>Lactobacillales</taxon>
        <taxon>Lactobacillaceae</taxon>
        <taxon>Lactiplantibacillus</taxon>
    </lineage>
</organism>
<protein>
    <recommendedName>
        <fullName evidence="1">HTH marR-type domain-containing protein</fullName>
    </recommendedName>
</protein>
<evidence type="ECO:0000313" key="2">
    <source>
        <dbReference type="EMBL" id="KZU95941.1"/>
    </source>
</evidence>
<dbReference type="GO" id="GO:0006950">
    <property type="term" value="P:response to stress"/>
    <property type="evidence" value="ECO:0007669"/>
    <property type="project" value="TreeGrafter"/>
</dbReference>
<gene>
    <name evidence="2" type="ORF">Lp19_1220</name>
</gene>
<dbReference type="Pfam" id="PF12802">
    <property type="entry name" value="MarR_2"/>
    <property type="match status" value="1"/>
</dbReference>
<dbReference type="AlphaFoldDB" id="A0A165RVY2"/>
<evidence type="ECO:0000259" key="1">
    <source>
        <dbReference type="SMART" id="SM00347"/>
    </source>
</evidence>
<dbReference type="SMART" id="SM00347">
    <property type="entry name" value="HTH_MARR"/>
    <property type="match status" value="1"/>
</dbReference>
<sequence length="154" mass="17802">MVKTDENIKFMRAIFDLQQQEYLMNFTFKRKTGYSLSRFIVLSEIYHHGESGISISELVQELNVLTATISKQITYLNARGLVQRIGNQDRRKSQVILTVAGQQVYLQMVSQLAAVIEREKRASTVPIKYTEHQVNFLATFLMEFTGQLKHNELV</sequence>
<dbReference type="InterPro" id="IPR036390">
    <property type="entry name" value="WH_DNA-bd_sf"/>
</dbReference>
<comment type="caution">
    <text evidence="2">The sequence shown here is derived from an EMBL/GenBank/DDBJ whole genome shotgun (WGS) entry which is preliminary data.</text>
</comment>
<dbReference type="PANTHER" id="PTHR33164:SF43">
    <property type="entry name" value="HTH-TYPE TRANSCRIPTIONAL REPRESSOR YETL"/>
    <property type="match status" value="1"/>
</dbReference>
<evidence type="ECO:0000313" key="3">
    <source>
        <dbReference type="Proteomes" id="UP000076882"/>
    </source>
</evidence>
<dbReference type="PATRIC" id="fig|1590.201.peg.1000"/>
<proteinExistence type="predicted"/>
<dbReference type="SUPFAM" id="SSF46785">
    <property type="entry name" value="Winged helix' DNA-binding domain"/>
    <property type="match status" value="1"/>
</dbReference>
<dbReference type="PANTHER" id="PTHR33164">
    <property type="entry name" value="TRANSCRIPTIONAL REGULATOR, MARR FAMILY"/>
    <property type="match status" value="1"/>
</dbReference>
<dbReference type="InterPro" id="IPR036388">
    <property type="entry name" value="WH-like_DNA-bd_sf"/>
</dbReference>
<dbReference type="InterPro" id="IPR039422">
    <property type="entry name" value="MarR/SlyA-like"/>
</dbReference>
<accession>A0A165RVY2</accession>
<reference evidence="2 3" key="1">
    <citation type="submission" date="2016-03" db="EMBL/GenBank/DDBJ databases">
        <title>Comparative genomics of 54 Lactobacillus plantarum strains reveals genomic uncoupling from niche constraints.</title>
        <authorList>
            <person name="Martino M.E."/>
        </authorList>
    </citation>
    <scope>NUCLEOTIDE SEQUENCE [LARGE SCALE GENOMIC DNA]</scope>
    <source>
        <strain evidence="2 3">19.1</strain>
    </source>
</reference>
<dbReference type="EMBL" id="LUXM01000024">
    <property type="protein sequence ID" value="KZU95941.1"/>
    <property type="molecule type" value="Genomic_DNA"/>
</dbReference>
<name>A0A165RVY2_LACPN</name>
<dbReference type="Proteomes" id="UP000076882">
    <property type="component" value="Unassembled WGS sequence"/>
</dbReference>
<dbReference type="InterPro" id="IPR000835">
    <property type="entry name" value="HTH_MarR-typ"/>
</dbReference>
<dbReference type="Gene3D" id="1.10.10.10">
    <property type="entry name" value="Winged helix-like DNA-binding domain superfamily/Winged helix DNA-binding domain"/>
    <property type="match status" value="1"/>
</dbReference>
<dbReference type="GO" id="GO:0003700">
    <property type="term" value="F:DNA-binding transcription factor activity"/>
    <property type="evidence" value="ECO:0007669"/>
    <property type="project" value="InterPro"/>
</dbReference>
<feature type="domain" description="HTH marR-type" evidence="1">
    <location>
        <begin position="27"/>
        <end position="127"/>
    </location>
</feature>